<dbReference type="RefSeq" id="WP_070376542.1">
    <property type="nucleotide sequence ID" value="NZ_VOLP01000003.1"/>
</dbReference>
<evidence type="ECO:0000313" key="17">
    <source>
        <dbReference type="Proteomes" id="UP000321917"/>
    </source>
</evidence>
<sequence>MAKDKTTYVCTECGENHPRWLGQCSSCSAWNSITEFKESKVITQRTPSKNAHRGYSKEDAKIDKLSEVSDMDLTRFDTGSSEFNRVLGGGIVEGSVILVAGDPGAGKSTLLLKTCAHLSQIGKSLYTSGEESKGQVRDRGLRLQADISKIDIMNSGDVELICNVMVTDGYKFLVVDSIQTAFISSLPNSPGGVTQVKESAAMLNRLAKEHGVTVILVCHVSKSGDMAGPRVLEHIGDCMCKIEPEADSKYRTLRTSKNRFGDTTEIATFAMTAKGMQDVVNPSAIFLDKDGAESSGNMAYASNDTGRTLLINIQSLVTESQAENPIRGGVGFDYKRMQMLLAILRSRMGVNIGGNDIYVNVVSGVNLTKDVGSDLPLILAMISSSREHKFSVNTIAFGEIGLDGSVRPVPSGEERVKEAIRNDFKVIILPKRNYNKRLETKGVTLIPVSHVKDVLEIF</sequence>
<evidence type="ECO:0000256" key="5">
    <source>
        <dbReference type="ARBA" id="ARBA00022801"/>
    </source>
</evidence>
<keyword evidence="4 12" id="KW-0863">Zinc-finger</keyword>
<dbReference type="InterPro" id="IPR041166">
    <property type="entry name" value="Rubredoxin_2"/>
</dbReference>
<dbReference type="Proteomes" id="UP000321917">
    <property type="component" value="Unassembled WGS sequence"/>
</dbReference>
<keyword evidence="9 12" id="KW-0238">DNA-binding</keyword>
<gene>
    <name evidence="15" type="primary">radA</name>
    <name evidence="14" type="ORF">ESZ26_02075</name>
    <name evidence="15" type="ORF">ESZ27_01685</name>
</gene>
<evidence type="ECO:0000313" key="16">
    <source>
        <dbReference type="Proteomes" id="UP000321525"/>
    </source>
</evidence>
<keyword evidence="10 12" id="KW-0234">DNA repair</keyword>
<keyword evidence="1 12" id="KW-0479">Metal-binding</keyword>
<dbReference type="Pfam" id="PF18073">
    <property type="entry name" value="Zn_ribbon_LapB"/>
    <property type="match status" value="1"/>
</dbReference>
<dbReference type="InterPro" id="IPR020588">
    <property type="entry name" value="RecA_ATP-bd"/>
</dbReference>
<dbReference type="Gene3D" id="3.40.50.300">
    <property type="entry name" value="P-loop containing nucleotide triphosphate hydrolases"/>
    <property type="match status" value="1"/>
</dbReference>
<evidence type="ECO:0000256" key="10">
    <source>
        <dbReference type="ARBA" id="ARBA00023204"/>
    </source>
</evidence>
<dbReference type="Gene3D" id="3.30.230.10">
    <property type="match status" value="1"/>
</dbReference>
<reference evidence="15 17" key="1">
    <citation type="submission" date="2019-07" db="EMBL/GenBank/DDBJ databases">
        <title>Genomes of sea-ice associated Colwellia species.</title>
        <authorList>
            <person name="Bowman J.P."/>
        </authorList>
    </citation>
    <scope>NUCLEOTIDE SEQUENCE [LARGE SCALE GENOMIC DNA]</scope>
    <source>
        <strain evidence="14 16">ACAM 607</strain>
        <strain evidence="15 17">IC036</strain>
    </source>
</reference>
<keyword evidence="7 12" id="KW-0067">ATP-binding</keyword>
<evidence type="ECO:0000256" key="9">
    <source>
        <dbReference type="ARBA" id="ARBA00023125"/>
    </source>
</evidence>
<dbReference type="EMBL" id="VOLQ01000002">
    <property type="protein sequence ID" value="TWX71551.1"/>
    <property type="molecule type" value="Genomic_DNA"/>
</dbReference>
<dbReference type="GO" id="GO:0005829">
    <property type="term" value="C:cytosol"/>
    <property type="evidence" value="ECO:0007669"/>
    <property type="project" value="TreeGrafter"/>
</dbReference>
<dbReference type="PANTHER" id="PTHR32472">
    <property type="entry name" value="DNA REPAIR PROTEIN RADA"/>
    <property type="match status" value="1"/>
</dbReference>
<keyword evidence="8" id="KW-0346">Stress response</keyword>
<keyword evidence="16" id="KW-1185">Reference proteome</keyword>
<keyword evidence="3 12" id="KW-0227">DNA damage</keyword>
<dbReference type="NCBIfam" id="TIGR00416">
    <property type="entry name" value="sms"/>
    <property type="match status" value="1"/>
</dbReference>
<keyword evidence="2 12" id="KW-0547">Nucleotide-binding</keyword>
<dbReference type="InterPro" id="IPR003593">
    <property type="entry name" value="AAA+_ATPase"/>
</dbReference>
<dbReference type="SUPFAM" id="SSF52540">
    <property type="entry name" value="P-loop containing nucleoside triphosphate hydrolases"/>
    <property type="match status" value="1"/>
</dbReference>
<dbReference type="GO" id="GO:0005524">
    <property type="term" value="F:ATP binding"/>
    <property type="evidence" value="ECO:0007669"/>
    <property type="project" value="UniProtKB-UniRule"/>
</dbReference>
<keyword evidence="6 12" id="KW-0862">Zinc</keyword>
<proteinExistence type="inferred from homology"/>
<evidence type="ECO:0000256" key="8">
    <source>
        <dbReference type="ARBA" id="ARBA00023016"/>
    </source>
</evidence>
<evidence type="ECO:0000256" key="1">
    <source>
        <dbReference type="ARBA" id="ARBA00022723"/>
    </source>
</evidence>
<name>A0A5C6QSK9_9GAMM</name>
<dbReference type="InterPro" id="IPR027417">
    <property type="entry name" value="P-loop_NTPase"/>
</dbReference>
<dbReference type="GO" id="GO:0008270">
    <property type="term" value="F:zinc ion binding"/>
    <property type="evidence" value="ECO:0007669"/>
    <property type="project" value="UniProtKB-KW"/>
</dbReference>
<dbReference type="AlphaFoldDB" id="A0A5C6QSK9"/>
<comment type="function">
    <text evidence="12">DNA-dependent ATPase involved in processing of recombination intermediates, plays a role in repairing DNA breaks. Stimulates the branch migration of RecA-mediated strand transfer reactions, allowing the 3' invading strand to extend heteroduplex DNA faster. Binds ssDNA in the presence of ADP but not other nucleotides, has ATPase activity that is stimulated by ssDNA and various branched DNA structures, but inhibited by SSB. Does not have RecA's homology-searching function.</text>
</comment>
<dbReference type="GO" id="GO:0140664">
    <property type="term" value="F:ATP-dependent DNA damage sensor activity"/>
    <property type="evidence" value="ECO:0007669"/>
    <property type="project" value="InterPro"/>
</dbReference>
<keyword evidence="5" id="KW-0378">Hydrolase</keyword>
<accession>A0A5C6QSK9</accession>
<evidence type="ECO:0000313" key="14">
    <source>
        <dbReference type="EMBL" id="TWX62640.1"/>
    </source>
</evidence>
<dbReference type="EMBL" id="VOLR01000002">
    <property type="protein sequence ID" value="TWX62640.1"/>
    <property type="molecule type" value="Genomic_DNA"/>
</dbReference>
<dbReference type="GO" id="GO:0003684">
    <property type="term" value="F:damaged DNA binding"/>
    <property type="evidence" value="ECO:0007669"/>
    <property type="project" value="InterPro"/>
</dbReference>
<dbReference type="SUPFAM" id="SSF54211">
    <property type="entry name" value="Ribosomal protein S5 domain 2-like"/>
    <property type="match status" value="1"/>
</dbReference>
<dbReference type="Pfam" id="PF13481">
    <property type="entry name" value="AAA_25"/>
    <property type="match status" value="1"/>
</dbReference>
<dbReference type="GO" id="GO:0016787">
    <property type="term" value="F:hydrolase activity"/>
    <property type="evidence" value="ECO:0007669"/>
    <property type="project" value="UniProtKB-KW"/>
</dbReference>
<dbReference type="InterPro" id="IPR004504">
    <property type="entry name" value="DNA_repair_RadA"/>
</dbReference>
<dbReference type="InterPro" id="IPR020568">
    <property type="entry name" value="Ribosomal_Su5_D2-typ_SF"/>
</dbReference>
<evidence type="ECO:0000256" key="3">
    <source>
        <dbReference type="ARBA" id="ARBA00022763"/>
    </source>
</evidence>
<evidence type="ECO:0000256" key="6">
    <source>
        <dbReference type="ARBA" id="ARBA00022833"/>
    </source>
</evidence>
<dbReference type="InterPro" id="IPR014721">
    <property type="entry name" value="Ribsml_uS5_D2-typ_fold_subgr"/>
</dbReference>
<dbReference type="SMART" id="SM00382">
    <property type="entry name" value="AAA"/>
    <property type="match status" value="1"/>
</dbReference>
<dbReference type="Proteomes" id="UP000321525">
    <property type="component" value="Unassembled WGS sequence"/>
</dbReference>
<dbReference type="PROSITE" id="PS50162">
    <property type="entry name" value="RECA_2"/>
    <property type="match status" value="1"/>
</dbReference>
<evidence type="ECO:0000259" key="13">
    <source>
        <dbReference type="PROSITE" id="PS50162"/>
    </source>
</evidence>
<protein>
    <recommendedName>
        <fullName evidence="11 12">DNA repair protein RadA</fullName>
    </recommendedName>
</protein>
<dbReference type="PANTHER" id="PTHR32472:SF10">
    <property type="entry name" value="DNA REPAIR PROTEIN RADA-LIKE PROTEIN"/>
    <property type="match status" value="1"/>
</dbReference>
<dbReference type="GO" id="GO:0000725">
    <property type="term" value="P:recombinational repair"/>
    <property type="evidence" value="ECO:0007669"/>
    <property type="project" value="TreeGrafter"/>
</dbReference>
<organism evidence="15 17">
    <name type="scientific">Colwellia hornerae</name>
    <dbReference type="NCBI Taxonomy" id="89402"/>
    <lineage>
        <taxon>Bacteria</taxon>
        <taxon>Pseudomonadati</taxon>
        <taxon>Pseudomonadota</taxon>
        <taxon>Gammaproteobacteria</taxon>
        <taxon>Alteromonadales</taxon>
        <taxon>Colwelliaceae</taxon>
        <taxon>Colwellia</taxon>
    </lineage>
</organism>
<dbReference type="PRINTS" id="PR01874">
    <property type="entry name" value="DNAREPAIRADA"/>
</dbReference>
<comment type="similarity">
    <text evidence="12">Belongs to the RecA family. RadA subfamily.</text>
</comment>
<dbReference type="Pfam" id="PF13541">
    <property type="entry name" value="ChlI"/>
    <property type="match status" value="1"/>
</dbReference>
<feature type="domain" description="RecA family profile 1" evidence="13">
    <location>
        <begin position="72"/>
        <end position="220"/>
    </location>
</feature>
<dbReference type="OrthoDB" id="9803906at2"/>
<evidence type="ECO:0000256" key="11">
    <source>
        <dbReference type="NCBIfam" id="TIGR00416"/>
    </source>
</evidence>
<evidence type="ECO:0000256" key="12">
    <source>
        <dbReference type="RuleBase" id="RU003555"/>
    </source>
</evidence>
<evidence type="ECO:0000256" key="7">
    <source>
        <dbReference type="ARBA" id="ARBA00022840"/>
    </source>
</evidence>
<evidence type="ECO:0000256" key="2">
    <source>
        <dbReference type="ARBA" id="ARBA00022741"/>
    </source>
</evidence>
<evidence type="ECO:0000313" key="15">
    <source>
        <dbReference type="EMBL" id="TWX71551.1"/>
    </source>
</evidence>
<comment type="caution">
    <text evidence="15">The sequence shown here is derived from an EMBL/GenBank/DDBJ whole genome shotgun (WGS) entry which is preliminary data.</text>
</comment>
<evidence type="ECO:0000256" key="4">
    <source>
        <dbReference type="ARBA" id="ARBA00022771"/>
    </source>
</evidence>